<protein>
    <submittedName>
        <fullName evidence="2">Uncharacterized protein</fullName>
    </submittedName>
</protein>
<dbReference type="RefSeq" id="WP_044840893.1">
    <property type="nucleotide sequence ID" value="NZ_CP059733.1"/>
</dbReference>
<dbReference type="Proteomes" id="UP000032352">
    <property type="component" value="Chromosome"/>
</dbReference>
<accession>A0AAF0C910</accession>
<organism evidence="2 3">
    <name type="scientific">Thalassomonas viridans</name>
    <dbReference type="NCBI Taxonomy" id="137584"/>
    <lineage>
        <taxon>Bacteria</taxon>
        <taxon>Pseudomonadati</taxon>
        <taxon>Pseudomonadota</taxon>
        <taxon>Gammaproteobacteria</taxon>
        <taxon>Alteromonadales</taxon>
        <taxon>Colwelliaceae</taxon>
        <taxon>Thalassomonas</taxon>
    </lineage>
</organism>
<feature type="chain" id="PRO_5041944175" evidence="1">
    <location>
        <begin position="28"/>
        <end position="82"/>
    </location>
</feature>
<sequence length="82" mass="8755">MKQKTLSVFIQAGLFFSALTLNISTMAAEAGGELNYQQAPLDLQGFESKLTRELSAAIASEQKLLIKQLTGLAAAKLGNGRK</sequence>
<evidence type="ECO:0000256" key="1">
    <source>
        <dbReference type="SAM" id="SignalP"/>
    </source>
</evidence>
<name>A0AAF0C910_9GAMM</name>
<proteinExistence type="predicted"/>
<keyword evidence="1" id="KW-0732">Signal</keyword>
<dbReference type="AlphaFoldDB" id="A0AAF0C910"/>
<evidence type="ECO:0000313" key="3">
    <source>
        <dbReference type="Proteomes" id="UP000032352"/>
    </source>
</evidence>
<dbReference type="EMBL" id="CP059733">
    <property type="protein sequence ID" value="WDE05293.1"/>
    <property type="molecule type" value="Genomic_DNA"/>
</dbReference>
<reference evidence="2 3" key="2">
    <citation type="journal article" date="2022" name="Mar. Drugs">
        <title>Bioassay-Guided Fractionation Leads to the Detection of Cholic Acid Generated by the Rare Thalassomonas sp.</title>
        <authorList>
            <person name="Pheiffer F."/>
            <person name="Schneider Y.K."/>
            <person name="Hansen E.H."/>
            <person name="Andersen J.H."/>
            <person name="Isaksson J."/>
            <person name="Busche T."/>
            <person name="R C."/>
            <person name="Kalinowski J."/>
            <person name="Zyl L.V."/>
            <person name="Trindade M."/>
        </authorList>
    </citation>
    <scope>NUCLEOTIDE SEQUENCE [LARGE SCALE GENOMIC DNA]</scope>
    <source>
        <strain evidence="2 3">XOM25</strain>
    </source>
</reference>
<dbReference type="KEGG" id="tvd:SG34_029070"/>
<evidence type="ECO:0000313" key="2">
    <source>
        <dbReference type="EMBL" id="WDE05293.1"/>
    </source>
</evidence>
<keyword evidence="3" id="KW-1185">Reference proteome</keyword>
<gene>
    <name evidence="2" type="ORF">SG34_029070</name>
</gene>
<reference evidence="2 3" key="1">
    <citation type="journal article" date="2015" name="Genome Announc.">
        <title>Draft Genome Sequences of Marine Isolates of Thalassomonas viridans and Thalassomonas actiniarum.</title>
        <authorList>
            <person name="Olonade I."/>
            <person name="van Zyl L.J."/>
            <person name="Trindade M."/>
        </authorList>
    </citation>
    <scope>NUCLEOTIDE SEQUENCE [LARGE SCALE GENOMIC DNA]</scope>
    <source>
        <strain evidence="2 3">XOM25</strain>
    </source>
</reference>
<feature type="signal peptide" evidence="1">
    <location>
        <begin position="1"/>
        <end position="27"/>
    </location>
</feature>